<dbReference type="Pfam" id="PF07635">
    <property type="entry name" value="PSCyt1"/>
    <property type="match status" value="1"/>
</dbReference>
<gene>
    <name evidence="7" type="ORF">RT717_22360</name>
</gene>
<proteinExistence type="predicted"/>
<dbReference type="Gene3D" id="1.10.760.10">
    <property type="entry name" value="Cytochrome c-like domain"/>
    <property type="match status" value="1"/>
</dbReference>
<dbReference type="Gene3D" id="3.80.10.10">
    <property type="entry name" value="Ribonuclease Inhibitor"/>
    <property type="match status" value="1"/>
</dbReference>
<evidence type="ECO:0000256" key="3">
    <source>
        <dbReference type="ARBA" id="ARBA00023004"/>
    </source>
</evidence>
<feature type="transmembrane region" description="Helical" evidence="5">
    <location>
        <begin position="49"/>
        <end position="66"/>
    </location>
</feature>
<organism evidence="7 8">
    <name type="scientific">Imperialibacter roseus</name>
    <dbReference type="NCBI Taxonomy" id="1324217"/>
    <lineage>
        <taxon>Bacteria</taxon>
        <taxon>Pseudomonadati</taxon>
        <taxon>Bacteroidota</taxon>
        <taxon>Cytophagia</taxon>
        <taxon>Cytophagales</taxon>
        <taxon>Flammeovirgaceae</taxon>
        <taxon>Imperialibacter</taxon>
    </lineage>
</organism>
<feature type="transmembrane region" description="Helical" evidence="5">
    <location>
        <begin position="112"/>
        <end position="133"/>
    </location>
</feature>
<keyword evidence="2 4" id="KW-0479">Metal-binding</keyword>
<protein>
    <submittedName>
        <fullName evidence="7">C-type cytochrome domain-containing protein</fullName>
    </submittedName>
</protein>
<dbReference type="InterPro" id="IPR036909">
    <property type="entry name" value="Cyt_c-like_dom_sf"/>
</dbReference>
<evidence type="ECO:0000256" key="2">
    <source>
        <dbReference type="ARBA" id="ARBA00022723"/>
    </source>
</evidence>
<feature type="transmembrane region" description="Helical" evidence="5">
    <location>
        <begin position="12"/>
        <end position="29"/>
    </location>
</feature>
<feature type="domain" description="Cytochrome c" evidence="6">
    <location>
        <begin position="181"/>
        <end position="288"/>
    </location>
</feature>
<evidence type="ECO:0000259" key="6">
    <source>
        <dbReference type="PROSITE" id="PS51007"/>
    </source>
</evidence>
<keyword evidence="1 4" id="KW-0349">Heme</keyword>
<keyword evidence="8" id="KW-1185">Reference proteome</keyword>
<dbReference type="PANTHER" id="PTHR35889:SF3">
    <property type="entry name" value="F-BOX DOMAIN-CONTAINING PROTEIN"/>
    <property type="match status" value="1"/>
</dbReference>
<accession>A0ABZ0IM91</accession>
<dbReference type="SUPFAM" id="SSF46626">
    <property type="entry name" value="Cytochrome c"/>
    <property type="match status" value="1"/>
</dbReference>
<evidence type="ECO:0000256" key="1">
    <source>
        <dbReference type="ARBA" id="ARBA00022617"/>
    </source>
</evidence>
<evidence type="ECO:0000256" key="5">
    <source>
        <dbReference type="SAM" id="Phobius"/>
    </source>
</evidence>
<dbReference type="Pfam" id="PF09990">
    <property type="entry name" value="DUF2231"/>
    <property type="match status" value="1"/>
</dbReference>
<dbReference type="InterPro" id="IPR032675">
    <property type="entry name" value="LRR_dom_sf"/>
</dbReference>
<keyword evidence="5" id="KW-0472">Membrane</keyword>
<evidence type="ECO:0000256" key="4">
    <source>
        <dbReference type="PROSITE-ProRule" id="PRU00433"/>
    </source>
</evidence>
<reference evidence="7 8" key="1">
    <citation type="journal article" date="2023" name="Microbiol. Resour. Announc.">
        <title>Complete Genome Sequence of Imperialibacter roseus strain P4T.</title>
        <authorList>
            <person name="Tizabi D.R."/>
            <person name="Bachvaroff T."/>
            <person name="Hill R.T."/>
        </authorList>
    </citation>
    <scope>NUCLEOTIDE SEQUENCE [LARGE SCALE GENOMIC DNA]</scope>
    <source>
        <strain evidence="7 8">P4T</strain>
    </source>
</reference>
<feature type="transmembrane region" description="Helical" evidence="5">
    <location>
        <begin position="78"/>
        <end position="100"/>
    </location>
</feature>
<keyword evidence="5" id="KW-1133">Transmembrane helix</keyword>
<name>A0ABZ0IM91_9BACT</name>
<dbReference type="InterPro" id="IPR019251">
    <property type="entry name" value="DUF2231_TM"/>
</dbReference>
<dbReference type="InterPro" id="IPR011429">
    <property type="entry name" value="Cyt_c_Planctomycete-type"/>
</dbReference>
<dbReference type="PROSITE" id="PS51007">
    <property type="entry name" value="CYTC"/>
    <property type="match status" value="1"/>
</dbReference>
<dbReference type="PANTHER" id="PTHR35889">
    <property type="entry name" value="CYCLOINULO-OLIGOSACCHARIDE FRUCTANOTRANSFERASE-RELATED"/>
    <property type="match status" value="1"/>
</dbReference>
<feature type="transmembrane region" description="Helical" evidence="5">
    <location>
        <begin position="140"/>
        <end position="161"/>
    </location>
</feature>
<sequence>MRVEALVKHPALVVCSFVIGVLVLGLPFIGKIEAPVIFLMLGRFHPLVLHFPIVLIILALMLELAIKFKFVPNATGLQLSLLAASAFTALIAILAGYFLFVGGEYSGELMEQHFWGATVSGAGVFFVTGLYLLSQRFQPVYPFYIGLLVLTNLSIGFTGHIGGSITHGKDYLTEYVPLIFQDEPAGSKTVEEMLVYDDMISPIFQAKCMSCHNQSRSKGGLIMSSLQSITKGGDSGLALITPEDLDQSELFNRVTLPADHDDVMPPEGQSPMSEQEIELLKYWITSGASPEQKVTALQAQPEIASVTNELLPQLARYRRKQAMAELKLKEVTNELEAVGKKLNLAIEPDSLEPGLFSLRVKFPPAPFNNDQFRELAPYNDAFSRLSIVSSSINDDGLYHISQMTNVKKLYLQKTNIDGSGFIYLMQMPNLETLNLSFTKVDDKVALDLLKFPSLKEVYLLGTKCTPQVVEALRKNKPGLKILFEEGPYF</sequence>
<dbReference type="SUPFAM" id="SSF52047">
    <property type="entry name" value="RNI-like"/>
    <property type="match status" value="1"/>
</dbReference>
<dbReference type="InterPro" id="IPR009056">
    <property type="entry name" value="Cyt_c-like_dom"/>
</dbReference>
<dbReference type="EMBL" id="CP136051">
    <property type="protein sequence ID" value="WOK05821.1"/>
    <property type="molecule type" value="Genomic_DNA"/>
</dbReference>
<dbReference type="RefSeq" id="WP_317488574.1">
    <property type="nucleotide sequence ID" value="NZ_CP136051.1"/>
</dbReference>
<evidence type="ECO:0000313" key="8">
    <source>
        <dbReference type="Proteomes" id="UP001302349"/>
    </source>
</evidence>
<dbReference type="Proteomes" id="UP001302349">
    <property type="component" value="Chromosome"/>
</dbReference>
<keyword evidence="3 4" id="KW-0408">Iron</keyword>
<evidence type="ECO:0000313" key="7">
    <source>
        <dbReference type="EMBL" id="WOK05821.1"/>
    </source>
</evidence>
<keyword evidence="5" id="KW-0812">Transmembrane</keyword>